<gene>
    <name evidence="2" type="ORF">Hypma_014522</name>
</gene>
<evidence type="ECO:0000256" key="1">
    <source>
        <dbReference type="SAM" id="MobiDB-lite"/>
    </source>
</evidence>
<dbReference type="AlphaFoldDB" id="A0A369JBX7"/>
<evidence type="ECO:0000313" key="2">
    <source>
        <dbReference type="EMBL" id="RDB18832.1"/>
    </source>
</evidence>
<reference evidence="2" key="1">
    <citation type="submission" date="2018-04" db="EMBL/GenBank/DDBJ databases">
        <title>Whole genome sequencing of Hypsizygus marmoreus.</title>
        <authorList>
            <person name="Choi I.-G."/>
            <person name="Min B."/>
            <person name="Kim J.-G."/>
            <person name="Kim S."/>
            <person name="Oh Y.-L."/>
            <person name="Kong W.-S."/>
            <person name="Park H."/>
            <person name="Jeong J."/>
            <person name="Song E.-S."/>
        </authorList>
    </citation>
    <scope>NUCLEOTIDE SEQUENCE [LARGE SCALE GENOMIC DNA]</scope>
    <source>
        <strain evidence="2">51987-8</strain>
    </source>
</reference>
<proteinExistence type="predicted"/>
<organism evidence="2 3">
    <name type="scientific">Hypsizygus marmoreus</name>
    <name type="common">White beech mushroom</name>
    <name type="synonym">Agaricus marmoreus</name>
    <dbReference type="NCBI Taxonomy" id="39966"/>
    <lineage>
        <taxon>Eukaryota</taxon>
        <taxon>Fungi</taxon>
        <taxon>Dikarya</taxon>
        <taxon>Basidiomycota</taxon>
        <taxon>Agaricomycotina</taxon>
        <taxon>Agaricomycetes</taxon>
        <taxon>Agaricomycetidae</taxon>
        <taxon>Agaricales</taxon>
        <taxon>Tricholomatineae</taxon>
        <taxon>Lyophyllaceae</taxon>
        <taxon>Hypsizygus</taxon>
    </lineage>
</organism>
<keyword evidence="3" id="KW-1185">Reference proteome</keyword>
<dbReference type="Proteomes" id="UP000076154">
    <property type="component" value="Unassembled WGS sequence"/>
</dbReference>
<dbReference type="InParanoid" id="A0A369JBX7"/>
<name>A0A369JBX7_HYPMA</name>
<comment type="caution">
    <text evidence="2">The sequence shown here is derived from an EMBL/GenBank/DDBJ whole genome shotgun (WGS) entry which is preliminary data.</text>
</comment>
<dbReference type="OrthoDB" id="3002966at2759"/>
<dbReference type="EMBL" id="LUEZ02000087">
    <property type="protein sequence ID" value="RDB18832.1"/>
    <property type="molecule type" value="Genomic_DNA"/>
</dbReference>
<feature type="region of interest" description="Disordered" evidence="1">
    <location>
        <begin position="1"/>
        <end position="43"/>
    </location>
</feature>
<accession>A0A369JBX7</accession>
<sequence length="251" mass="27398">MIVDPTLTPPATPSLSSADSLPDYSTVLHSPNPPRYTRGNTRPLQPITYTFSPWAASSSTAGEGSTLLLAPPPPGRSAPQEPVYRVSTHMSLNPFLPLSYVTQVHRAGPYDSAVDGELVGQFDISLHQKRAVLTVGDTTTRVGNVLSSIDSSLRHWRWSFHNIILRWDCRTHLDDGSPMCICYTPTSPVSPTSPNRSQDHQLASFVPPSPEASPPLPPAVLTVFPAGHEEHVFDHIVLSALVVERWLVRGM</sequence>
<feature type="compositionally biased region" description="Low complexity" evidence="1">
    <location>
        <begin position="13"/>
        <end position="23"/>
    </location>
</feature>
<protein>
    <submittedName>
        <fullName evidence="2">Uncharacterized protein</fullName>
    </submittedName>
</protein>
<evidence type="ECO:0000313" key="3">
    <source>
        <dbReference type="Proteomes" id="UP000076154"/>
    </source>
</evidence>
<feature type="region of interest" description="Disordered" evidence="1">
    <location>
        <begin position="188"/>
        <end position="213"/>
    </location>
</feature>